<comment type="caution">
    <text evidence="1">The sequence shown here is derived from an EMBL/GenBank/DDBJ whole genome shotgun (WGS) entry which is preliminary data.</text>
</comment>
<dbReference type="InParanoid" id="A0A6L2PR21"/>
<dbReference type="Proteomes" id="UP000502823">
    <property type="component" value="Unassembled WGS sequence"/>
</dbReference>
<organism evidence="1 2">
    <name type="scientific">Coptotermes formosanus</name>
    <name type="common">Formosan subterranean termite</name>
    <dbReference type="NCBI Taxonomy" id="36987"/>
    <lineage>
        <taxon>Eukaryota</taxon>
        <taxon>Metazoa</taxon>
        <taxon>Ecdysozoa</taxon>
        <taxon>Arthropoda</taxon>
        <taxon>Hexapoda</taxon>
        <taxon>Insecta</taxon>
        <taxon>Pterygota</taxon>
        <taxon>Neoptera</taxon>
        <taxon>Polyneoptera</taxon>
        <taxon>Dictyoptera</taxon>
        <taxon>Blattodea</taxon>
        <taxon>Blattoidea</taxon>
        <taxon>Termitoidae</taxon>
        <taxon>Rhinotermitidae</taxon>
        <taxon>Coptotermes</taxon>
    </lineage>
</organism>
<reference evidence="2" key="1">
    <citation type="submission" date="2020-01" db="EMBL/GenBank/DDBJ databases">
        <title>Draft genome sequence of the Termite Coptotermes fromosanus.</title>
        <authorList>
            <person name="Itakura S."/>
            <person name="Yosikawa Y."/>
            <person name="Umezawa K."/>
        </authorList>
    </citation>
    <scope>NUCLEOTIDE SEQUENCE [LARGE SCALE GENOMIC DNA]</scope>
</reference>
<dbReference type="EMBL" id="BLKM01004961">
    <property type="protein sequence ID" value="GFG32925.1"/>
    <property type="molecule type" value="Genomic_DNA"/>
</dbReference>
<evidence type="ECO:0000313" key="1">
    <source>
        <dbReference type="EMBL" id="GFG32925.1"/>
    </source>
</evidence>
<accession>A0A6L2PR21</accession>
<sequence>MELQLEDAQQFRNFTRMSAVQAQSLVNLLGPVIGKQDTAMRQAIPAQERVIVTLRFPATGK</sequence>
<keyword evidence="2" id="KW-1185">Reference proteome</keyword>
<gene>
    <name evidence="1" type="ORF">Cfor_07727</name>
</gene>
<evidence type="ECO:0000313" key="2">
    <source>
        <dbReference type="Proteomes" id="UP000502823"/>
    </source>
</evidence>
<name>A0A6L2PR21_COPFO</name>
<protein>
    <submittedName>
        <fullName evidence="1">Uncharacterized protein</fullName>
    </submittedName>
</protein>
<dbReference type="OrthoDB" id="8192237at2759"/>
<proteinExistence type="predicted"/>
<dbReference type="AlphaFoldDB" id="A0A6L2PR21"/>